<gene>
    <name evidence="2" type="ORF">MNBD_GAMMA10-2733</name>
</gene>
<feature type="transmembrane region" description="Helical" evidence="1">
    <location>
        <begin position="54"/>
        <end position="72"/>
    </location>
</feature>
<accession>A0A3B0YH42</accession>
<keyword evidence="1" id="KW-1133">Transmembrane helix</keyword>
<sequence length="73" mass="8187">MSTIVVVNKNGKACIAADSLTTFGDLRMGSAYDRSYDKIDGCIFITHRCRGGTFADLTGIFLFYGIFFTRFWL</sequence>
<protein>
    <submittedName>
        <fullName evidence="2">Uncharacterized protein</fullName>
    </submittedName>
</protein>
<feature type="non-terminal residue" evidence="2">
    <location>
        <position position="73"/>
    </location>
</feature>
<keyword evidence="1" id="KW-0812">Transmembrane</keyword>
<dbReference type="InterPro" id="IPR029055">
    <property type="entry name" value="Ntn_hydrolases_N"/>
</dbReference>
<name>A0A3B0YH42_9ZZZZ</name>
<reference evidence="2" key="1">
    <citation type="submission" date="2018-06" db="EMBL/GenBank/DDBJ databases">
        <authorList>
            <person name="Zhirakovskaya E."/>
        </authorList>
    </citation>
    <scope>NUCLEOTIDE SEQUENCE</scope>
</reference>
<dbReference type="SUPFAM" id="SSF56235">
    <property type="entry name" value="N-terminal nucleophile aminohydrolases (Ntn hydrolases)"/>
    <property type="match status" value="1"/>
</dbReference>
<organism evidence="2">
    <name type="scientific">hydrothermal vent metagenome</name>
    <dbReference type="NCBI Taxonomy" id="652676"/>
    <lineage>
        <taxon>unclassified sequences</taxon>
        <taxon>metagenomes</taxon>
        <taxon>ecological metagenomes</taxon>
    </lineage>
</organism>
<dbReference type="AlphaFoldDB" id="A0A3B0YH42"/>
<keyword evidence="1" id="KW-0472">Membrane</keyword>
<proteinExistence type="predicted"/>
<evidence type="ECO:0000256" key="1">
    <source>
        <dbReference type="SAM" id="Phobius"/>
    </source>
</evidence>
<dbReference type="EMBL" id="UOFJ01000286">
    <property type="protein sequence ID" value="VAW67666.1"/>
    <property type="molecule type" value="Genomic_DNA"/>
</dbReference>
<evidence type="ECO:0000313" key="2">
    <source>
        <dbReference type="EMBL" id="VAW67666.1"/>
    </source>
</evidence>